<gene>
    <name evidence="1" type="ordered locus">MTR_5g094360</name>
</gene>
<dbReference type="EnsemblPlants" id="AET00647">
    <property type="protein sequence ID" value="AET00647"/>
    <property type="gene ID" value="MTR_5g094360"/>
</dbReference>
<evidence type="ECO:0000313" key="1">
    <source>
        <dbReference type="EMBL" id="AET00647.1"/>
    </source>
</evidence>
<proteinExistence type="predicted"/>
<name>G7K4D1_MEDTR</name>
<dbReference type="Proteomes" id="UP000002051">
    <property type="component" value="Chromosome 5"/>
</dbReference>
<accession>G7K4D1</accession>
<dbReference type="AlphaFoldDB" id="G7K4D1"/>
<keyword evidence="3" id="KW-1185">Reference proteome</keyword>
<reference evidence="1 3" key="2">
    <citation type="journal article" date="2014" name="BMC Genomics">
        <title>An improved genome release (version Mt4.0) for the model legume Medicago truncatula.</title>
        <authorList>
            <person name="Tang H."/>
            <person name="Krishnakumar V."/>
            <person name="Bidwell S."/>
            <person name="Rosen B."/>
            <person name="Chan A."/>
            <person name="Zhou S."/>
            <person name="Gentzbittel L."/>
            <person name="Childs K.L."/>
            <person name="Yandell M."/>
            <person name="Gundlach H."/>
            <person name="Mayer K.F."/>
            <person name="Schwartz D.C."/>
            <person name="Town C.D."/>
        </authorList>
    </citation>
    <scope>GENOME REANNOTATION</scope>
    <source>
        <strain evidence="2 3">cv. Jemalong A17</strain>
    </source>
</reference>
<evidence type="ECO:0000313" key="2">
    <source>
        <dbReference type="EnsemblPlants" id="AET00647"/>
    </source>
</evidence>
<dbReference type="PaxDb" id="3880-AET00647"/>
<evidence type="ECO:0000313" key="3">
    <source>
        <dbReference type="Proteomes" id="UP000002051"/>
    </source>
</evidence>
<dbReference type="EMBL" id="CM001221">
    <property type="protein sequence ID" value="AET00647.1"/>
    <property type="molecule type" value="Genomic_DNA"/>
</dbReference>
<organism evidence="1 3">
    <name type="scientific">Medicago truncatula</name>
    <name type="common">Barrel medic</name>
    <name type="synonym">Medicago tribuloides</name>
    <dbReference type="NCBI Taxonomy" id="3880"/>
    <lineage>
        <taxon>Eukaryota</taxon>
        <taxon>Viridiplantae</taxon>
        <taxon>Streptophyta</taxon>
        <taxon>Embryophyta</taxon>
        <taxon>Tracheophyta</taxon>
        <taxon>Spermatophyta</taxon>
        <taxon>Magnoliopsida</taxon>
        <taxon>eudicotyledons</taxon>
        <taxon>Gunneridae</taxon>
        <taxon>Pentapetalae</taxon>
        <taxon>rosids</taxon>
        <taxon>fabids</taxon>
        <taxon>Fabales</taxon>
        <taxon>Fabaceae</taxon>
        <taxon>Papilionoideae</taxon>
        <taxon>50 kb inversion clade</taxon>
        <taxon>NPAAA clade</taxon>
        <taxon>Hologalegina</taxon>
        <taxon>IRL clade</taxon>
        <taxon>Trifolieae</taxon>
        <taxon>Medicago</taxon>
    </lineage>
</organism>
<reference evidence="1 3" key="1">
    <citation type="journal article" date="2011" name="Nature">
        <title>The Medicago genome provides insight into the evolution of rhizobial symbioses.</title>
        <authorList>
            <person name="Young N.D."/>
            <person name="Debelle F."/>
            <person name="Oldroyd G.E."/>
            <person name="Geurts R."/>
            <person name="Cannon S.B."/>
            <person name="Udvardi M.K."/>
            <person name="Benedito V.A."/>
            <person name="Mayer K.F."/>
            <person name="Gouzy J."/>
            <person name="Schoof H."/>
            <person name="Van de Peer Y."/>
            <person name="Proost S."/>
            <person name="Cook D.R."/>
            <person name="Meyers B.C."/>
            <person name="Spannagl M."/>
            <person name="Cheung F."/>
            <person name="De Mita S."/>
            <person name="Krishnakumar V."/>
            <person name="Gundlach H."/>
            <person name="Zhou S."/>
            <person name="Mudge J."/>
            <person name="Bharti A.K."/>
            <person name="Murray J.D."/>
            <person name="Naoumkina M.A."/>
            <person name="Rosen B."/>
            <person name="Silverstein K.A."/>
            <person name="Tang H."/>
            <person name="Rombauts S."/>
            <person name="Zhao P.X."/>
            <person name="Zhou P."/>
            <person name="Barbe V."/>
            <person name="Bardou P."/>
            <person name="Bechner M."/>
            <person name="Bellec A."/>
            <person name="Berger A."/>
            <person name="Berges H."/>
            <person name="Bidwell S."/>
            <person name="Bisseling T."/>
            <person name="Choisne N."/>
            <person name="Couloux A."/>
            <person name="Denny R."/>
            <person name="Deshpande S."/>
            <person name="Dai X."/>
            <person name="Doyle J.J."/>
            <person name="Dudez A.M."/>
            <person name="Farmer A.D."/>
            <person name="Fouteau S."/>
            <person name="Franken C."/>
            <person name="Gibelin C."/>
            <person name="Gish J."/>
            <person name="Goldstein S."/>
            <person name="Gonzalez A.J."/>
            <person name="Green P.J."/>
            <person name="Hallab A."/>
            <person name="Hartog M."/>
            <person name="Hua A."/>
            <person name="Humphray S.J."/>
            <person name="Jeong D.H."/>
            <person name="Jing Y."/>
            <person name="Jocker A."/>
            <person name="Kenton S.M."/>
            <person name="Kim D.J."/>
            <person name="Klee K."/>
            <person name="Lai H."/>
            <person name="Lang C."/>
            <person name="Lin S."/>
            <person name="Macmil S.L."/>
            <person name="Magdelenat G."/>
            <person name="Matthews L."/>
            <person name="McCorrison J."/>
            <person name="Monaghan E.L."/>
            <person name="Mun J.H."/>
            <person name="Najar F.Z."/>
            <person name="Nicholson C."/>
            <person name="Noirot C."/>
            <person name="O'Bleness M."/>
            <person name="Paule C.R."/>
            <person name="Poulain J."/>
            <person name="Prion F."/>
            <person name="Qin B."/>
            <person name="Qu C."/>
            <person name="Retzel E.F."/>
            <person name="Riddle C."/>
            <person name="Sallet E."/>
            <person name="Samain S."/>
            <person name="Samson N."/>
            <person name="Sanders I."/>
            <person name="Saurat O."/>
            <person name="Scarpelli C."/>
            <person name="Schiex T."/>
            <person name="Segurens B."/>
            <person name="Severin A.J."/>
            <person name="Sherrier D.J."/>
            <person name="Shi R."/>
            <person name="Sims S."/>
            <person name="Singer S.R."/>
            <person name="Sinharoy S."/>
            <person name="Sterck L."/>
            <person name="Viollet A."/>
            <person name="Wang B.B."/>
            <person name="Wang K."/>
            <person name="Wang M."/>
            <person name="Wang X."/>
            <person name="Warfsmann J."/>
            <person name="Weissenbach J."/>
            <person name="White D.D."/>
            <person name="White J.D."/>
            <person name="Wiley G.B."/>
            <person name="Wincker P."/>
            <person name="Xing Y."/>
            <person name="Yang L."/>
            <person name="Yao Z."/>
            <person name="Ying F."/>
            <person name="Zhai J."/>
            <person name="Zhou L."/>
            <person name="Zuber A."/>
            <person name="Denarie J."/>
            <person name="Dixon R.A."/>
            <person name="May G.D."/>
            <person name="Schwartz D.C."/>
            <person name="Rogers J."/>
            <person name="Quetier F."/>
            <person name="Town C.D."/>
            <person name="Roe B.A."/>
        </authorList>
    </citation>
    <scope>NUCLEOTIDE SEQUENCE [LARGE SCALE GENOMIC DNA]</scope>
    <source>
        <strain evidence="1">A17</strain>
        <strain evidence="2 3">cv. Jemalong A17</strain>
    </source>
</reference>
<dbReference type="HOGENOM" id="CLU_1689354_0_0_1"/>
<sequence>MIVFHGDFKELQFSASFNFQQNTNHTCKHLSKSKNYQFLEFKVIPHDPFDFVPNWEASANHHGFGHDSVRDDYYKVMRHVVFCCRTDHDLDAHPNEDISYHSLIWETYNLRSNSWRKHDVNMPHTSMDCVQFYIDGFSNRLCKSEIHNEGYSLSSD</sequence>
<protein>
    <submittedName>
        <fullName evidence="1 2">Uncharacterized protein</fullName>
    </submittedName>
</protein>
<reference evidence="2" key="3">
    <citation type="submission" date="2015-04" db="UniProtKB">
        <authorList>
            <consortium name="EnsemblPlants"/>
        </authorList>
    </citation>
    <scope>IDENTIFICATION</scope>
    <source>
        <strain evidence="2">cv. Jemalong A17</strain>
    </source>
</reference>